<proteinExistence type="predicted"/>
<comment type="caution">
    <text evidence="2">The sequence shown here is derived from an EMBL/GenBank/DDBJ whole genome shotgun (WGS) entry which is preliminary data.</text>
</comment>
<evidence type="ECO:0000256" key="1">
    <source>
        <dbReference type="SAM" id="MobiDB-lite"/>
    </source>
</evidence>
<evidence type="ECO:0008006" key="4">
    <source>
        <dbReference type="Google" id="ProtNLM"/>
    </source>
</evidence>
<keyword evidence="3" id="KW-1185">Reference proteome</keyword>
<feature type="region of interest" description="Disordered" evidence="1">
    <location>
        <begin position="1"/>
        <end position="20"/>
    </location>
</feature>
<dbReference type="Proteomes" id="UP000677082">
    <property type="component" value="Unassembled WGS sequence"/>
</dbReference>
<organism evidence="2 3">
    <name type="scientific">Paractinoplanes toevensis</name>
    <dbReference type="NCBI Taxonomy" id="571911"/>
    <lineage>
        <taxon>Bacteria</taxon>
        <taxon>Bacillati</taxon>
        <taxon>Actinomycetota</taxon>
        <taxon>Actinomycetes</taxon>
        <taxon>Micromonosporales</taxon>
        <taxon>Micromonosporaceae</taxon>
        <taxon>Paractinoplanes</taxon>
    </lineage>
</organism>
<reference evidence="2 3" key="1">
    <citation type="submission" date="2021-03" db="EMBL/GenBank/DDBJ databases">
        <title>Whole genome shotgun sequence of Actinoplanes toevensis NBRC 105298.</title>
        <authorList>
            <person name="Komaki H."/>
            <person name="Tamura T."/>
        </authorList>
    </citation>
    <scope>NUCLEOTIDE SEQUENCE [LARGE SCALE GENOMIC DNA]</scope>
    <source>
        <strain evidence="2 3">NBRC 105298</strain>
    </source>
</reference>
<protein>
    <recommendedName>
        <fullName evidence="4">N-acetyltransferase</fullName>
    </recommendedName>
</protein>
<accession>A0A919TBZ8</accession>
<name>A0A919TBZ8_9ACTN</name>
<dbReference type="EMBL" id="BOQN01000064">
    <property type="protein sequence ID" value="GIM93204.1"/>
    <property type="molecule type" value="Genomic_DNA"/>
</dbReference>
<gene>
    <name evidence="2" type="ORF">Ato02nite_049970</name>
</gene>
<dbReference type="Gene3D" id="3.40.630.30">
    <property type="match status" value="1"/>
</dbReference>
<evidence type="ECO:0000313" key="2">
    <source>
        <dbReference type="EMBL" id="GIM93204.1"/>
    </source>
</evidence>
<sequence length="225" mass="24035">MLTAMTGSALPDPTGEREDRPLLLAPSSVVPVSRDDVAELAGLATATSIGTPVARWLVPDPRQRPTVLRAWNQLLIEQALRHGRIDLLADRSAVAVWIDRTGPGPGLQRSLRQLTASCGKHAITLLGYHHLLRQHRPAAVHLELAVLTGTHRGGLAGLLNHRHSRLDPAGIAAHAIAGSPAQRDLFAAAGYQAGQPLRPGAGLQLWPMWRPADTSRIRPGAPARA</sequence>
<dbReference type="AlphaFoldDB" id="A0A919TBZ8"/>
<evidence type="ECO:0000313" key="3">
    <source>
        <dbReference type="Proteomes" id="UP000677082"/>
    </source>
</evidence>